<keyword evidence="11 19" id="KW-1133">Transmembrane helix</keyword>
<dbReference type="PANTHER" id="PTHR46204:SF2">
    <property type="entry name" value="CHITIN ELICITOR RECEPTOR KINASE 1"/>
    <property type="match status" value="1"/>
</dbReference>
<evidence type="ECO:0000256" key="17">
    <source>
        <dbReference type="ARBA" id="ARBA00048679"/>
    </source>
</evidence>
<keyword evidence="13" id="KW-1015">Disulfide bond</keyword>
<keyword evidence="7" id="KW-0732">Signal</keyword>
<dbReference type="Gene3D" id="1.10.510.10">
    <property type="entry name" value="Transferase(Phosphotransferase) domain 1"/>
    <property type="match status" value="1"/>
</dbReference>
<keyword evidence="8 18" id="KW-0547">Nucleotide-binding</keyword>
<evidence type="ECO:0000256" key="15">
    <source>
        <dbReference type="ARBA" id="ARBA00023180"/>
    </source>
</evidence>
<dbReference type="PROSITE" id="PS00108">
    <property type="entry name" value="PROTEIN_KINASE_ST"/>
    <property type="match status" value="1"/>
</dbReference>
<evidence type="ECO:0000259" key="20">
    <source>
        <dbReference type="PROSITE" id="PS50011"/>
    </source>
</evidence>
<evidence type="ECO:0000256" key="5">
    <source>
        <dbReference type="ARBA" id="ARBA00022679"/>
    </source>
</evidence>
<dbReference type="FunFam" id="1.10.510.10:FF:000468">
    <property type="entry name" value="PTI1-like tyrosine-protein kinase 3"/>
    <property type="match status" value="1"/>
</dbReference>
<dbReference type="GO" id="GO:0019199">
    <property type="term" value="F:transmembrane receptor protein kinase activity"/>
    <property type="evidence" value="ECO:0007669"/>
    <property type="project" value="InterPro"/>
</dbReference>
<keyword evidence="15" id="KW-0325">Glycoprotein</keyword>
<evidence type="ECO:0000256" key="9">
    <source>
        <dbReference type="ARBA" id="ARBA00022777"/>
    </source>
</evidence>
<evidence type="ECO:0000256" key="12">
    <source>
        <dbReference type="ARBA" id="ARBA00023136"/>
    </source>
</evidence>
<dbReference type="Pfam" id="PF23472">
    <property type="entry name" value="LysM2_CERK1_LYK3_4_5"/>
    <property type="match status" value="1"/>
</dbReference>
<evidence type="ECO:0000256" key="4">
    <source>
        <dbReference type="ARBA" id="ARBA00022527"/>
    </source>
</evidence>
<keyword evidence="6 19" id="KW-0812">Transmembrane</keyword>
<dbReference type="InterPro" id="IPR056562">
    <property type="entry name" value="LysM2_CERK1_LYK3_4_5"/>
</dbReference>
<dbReference type="EMBL" id="GCHU01007673">
    <property type="protein sequence ID" value="JAG88476.1"/>
    <property type="molecule type" value="Transcribed_RNA"/>
</dbReference>
<dbReference type="GO" id="GO:0005886">
    <property type="term" value="C:plasma membrane"/>
    <property type="evidence" value="ECO:0007669"/>
    <property type="project" value="UniProtKB-SubCell"/>
</dbReference>
<feature type="binding site" evidence="18">
    <location>
        <position position="382"/>
    </location>
    <ligand>
        <name>ATP</name>
        <dbReference type="ChEBI" id="CHEBI:30616"/>
    </ligand>
</feature>
<dbReference type="PROSITE" id="PS50011">
    <property type="entry name" value="PROTEIN_KINASE_DOM"/>
    <property type="match status" value="1"/>
</dbReference>
<keyword evidence="9" id="KW-0418">Kinase</keyword>
<evidence type="ECO:0000256" key="1">
    <source>
        <dbReference type="ARBA" id="ARBA00004162"/>
    </source>
</evidence>
<comment type="catalytic activity">
    <reaction evidence="17">
        <text>L-seryl-[protein] + ATP = O-phospho-L-seryl-[protein] + ADP + H(+)</text>
        <dbReference type="Rhea" id="RHEA:17989"/>
        <dbReference type="Rhea" id="RHEA-COMP:9863"/>
        <dbReference type="Rhea" id="RHEA-COMP:11604"/>
        <dbReference type="ChEBI" id="CHEBI:15378"/>
        <dbReference type="ChEBI" id="CHEBI:29999"/>
        <dbReference type="ChEBI" id="CHEBI:30616"/>
        <dbReference type="ChEBI" id="CHEBI:83421"/>
        <dbReference type="ChEBI" id="CHEBI:456216"/>
        <dbReference type="EC" id="2.7.11.1"/>
    </reaction>
</comment>
<comment type="subcellular location">
    <subcellularLocation>
        <location evidence="1">Cell membrane</location>
        <topology evidence="1">Single-pass membrane protein</topology>
    </subcellularLocation>
</comment>
<dbReference type="CDD" id="cd14066">
    <property type="entry name" value="STKc_IRAK"/>
    <property type="match status" value="1"/>
</dbReference>
<dbReference type="GO" id="GO:0004674">
    <property type="term" value="F:protein serine/threonine kinase activity"/>
    <property type="evidence" value="ECO:0007669"/>
    <property type="project" value="UniProtKB-KW"/>
</dbReference>
<dbReference type="InterPro" id="IPR011009">
    <property type="entry name" value="Kinase-like_dom_sf"/>
</dbReference>
<dbReference type="InterPro" id="IPR057097">
    <property type="entry name" value="LysM_RLK3/10"/>
</dbReference>
<evidence type="ECO:0000256" key="19">
    <source>
        <dbReference type="SAM" id="Phobius"/>
    </source>
</evidence>
<evidence type="ECO:0000256" key="7">
    <source>
        <dbReference type="ARBA" id="ARBA00022729"/>
    </source>
</evidence>
<name>A0A0C9RNS3_9CONI</name>
<dbReference type="SUPFAM" id="SSF56112">
    <property type="entry name" value="Protein kinase-like (PK-like)"/>
    <property type="match status" value="1"/>
</dbReference>
<evidence type="ECO:0000256" key="2">
    <source>
        <dbReference type="ARBA" id="ARBA00012513"/>
    </source>
</evidence>
<keyword evidence="5" id="KW-0808">Transferase</keyword>
<dbReference type="GO" id="GO:0005524">
    <property type="term" value="F:ATP binding"/>
    <property type="evidence" value="ECO:0007669"/>
    <property type="project" value="UniProtKB-UniRule"/>
</dbReference>
<reference evidence="21" key="1">
    <citation type="submission" date="2015-02" db="EMBL/GenBank/DDBJ databases">
        <title>A transcriptome of Wollemia nobilis - a relic of Gondwana.</title>
        <authorList>
            <person name="Chia J.Y."/>
            <person name="Leong Y.S."/>
            <person name="Abdul Karim S."/>
            <person name="Wan Azmi N."/>
            <person name="Hercus R."/>
            <person name="Croft L."/>
        </authorList>
    </citation>
    <scope>NUCLEOTIDE SEQUENCE</scope>
    <source>
        <strain evidence="21">MaeBrown</strain>
        <tissue evidence="21">Leaf</tissue>
    </source>
</reference>
<comment type="catalytic activity">
    <reaction evidence="16">
        <text>L-threonyl-[protein] + ATP = O-phospho-L-threonyl-[protein] + ADP + H(+)</text>
        <dbReference type="Rhea" id="RHEA:46608"/>
        <dbReference type="Rhea" id="RHEA-COMP:11060"/>
        <dbReference type="Rhea" id="RHEA-COMP:11605"/>
        <dbReference type="ChEBI" id="CHEBI:15378"/>
        <dbReference type="ChEBI" id="CHEBI:30013"/>
        <dbReference type="ChEBI" id="CHEBI:30616"/>
        <dbReference type="ChEBI" id="CHEBI:61977"/>
        <dbReference type="ChEBI" id="CHEBI:456216"/>
        <dbReference type="EC" id="2.7.11.1"/>
    </reaction>
</comment>
<organism evidence="21">
    <name type="scientific">Wollemia nobilis</name>
    <dbReference type="NCBI Taxonomy" id="56998"/>
    <lineage>
        <taxon>Eukaryota</taxon>
        <taxon>Viridiplantae</taxon>
        <taxon>Streptophyta</taxon>
        <taxon>Embryophyta</taxon>
        <taxon>Tracheophyta</taxon>
        <taxon>Spermatophyta</taxon>
        <taxon>Pinopsida</taxon>
        <taxon>Pinidae</taxon>
        <taxon>Conifers II</taxon>
        <taxon>Araucariales</taxon>
        <taxon>Araucariaceae</taxon>
        <taxon>Wollemia</taxon>
    </lineage>
</organism>
<dbReference type="InterPro" id="IPR000719">
    <property type="entry name" value="Prot_kinase_dom"/>
</dbReference>
<evidence type="ECO:0000256" key="8">
    <source>
        <dbReference type="ARBA" id="ARBA00022741"/>
    </source>
</evidence>
<dbReference type="Pfam" id="PF07714">
    <property type="entry name" value="PK_Tyr_Ser-Thr"/>
    <property type="match status" value="1"/>
</dbReference>
<feature type="transmembrane region" description="Helical" evidence="19">
    <location>
        <begin position="260"/>
        <end position="285"/>
    </location>
</feature>
<dbReference type="InterPro" id="IPR044812">
    <property type="entry name" value="CERK1/LYK3-like"/>
</dbReference>
<evidence type="ECO:0000256" key="16">
    <source>
        <dbReference type="ARBA" id="ARBA00047899"/>
    </source>
</evidence>
<keyword evidence="4" id="KW-0723">Serine/threonine-protein kinase</keyword>
<evidence type="ECO:0000256" key="10">
    <source>
        <dbReference type="ARBA" id="ARBA00022840"/>
    </source>
</evidence>
<dbReference type="PANTHER" id="PTHR46204">
    <property type="entry name" value="CHITIN ELICITOR RECEPTOR KINASE 1-RELATED"/>
    <property type="match status" value="1"/>
</dbReference>
<evidence type="ECO:0000256" key="11">
    <source>
        <dbReference type="ARBA" id="ARBA00022989"/>
    </source>
</evidence>
<dbReference type="FunFam" id="3.30.200.20:FF:000468">
    <property type="entry name" value="LysM receptor kinase 2"/>
    <property type="match status" value="1"/>
</dbReference>
<evidence type="ECO:0000256" key="18">
    <source>
        <dbReference type="PROSITE-ProRule" id="PRU10141"/>
    </source>
</evidence>
<evidence type="ECO:0000313" key="21">
    <source>
        <dbReference type="EMBL" id="JAG88476.1"/>
    </source>
</evidence>
<keyword evidence="14" id="KW-0675">Receptor</keyword>
<evidence type="ECO:0000256" key="14">
    <source>
        <dbReference type="ARBA" id="ARBA00023170"/>
    </source>
</evidence>
<dbReference type="EC" id="2.7.11.1" evidence="2"/>
<proteinExistence type="predicted"/>
<dbReference type="Gene3D" id="3.30.200.20">
    <property type="entry name" value="Phosphorylase Kinase, domain 1"/>
    <property type="match status" value="1"/>
</dbReference>
<dbReference type="SMART" id="SM00220">
    <property type="entry name" value="S_TKc"/>
    <property type="match status" value="1"/>
</dbReference>
<dbReference type="InterPro" id="IPR008271">
    <property type="entry name" value="Ser/Thr_kinase_AS"/>
</dbReference>
<dbReference type="InterPro" id="IPR001245">
    <property type="entry name" value="Ser-Thr/Tyr_kinase_cat_dom"/>
</dbReference>
<dbReference type="PROSITE" id="PS00107">
    <property type="entry name" value="PROTEIN_KINASE_ATP"/>
    <property type="match status" value="1"/>
</dbReference>
<dbReference type="GO" id="GO:0045087">
    <property type="term" value="P:innate immune response"/>
    <property type="evidence" value="ECO:0007669"/>
    <property type="project" value="InterPro"/>
</dbReference>
<sequence length="654" mass="71391">MFSGVYIHFQGDSAGAAGAEPKALKMELRMIFALTVVLAAAISEVVEVEGKDSCRGECEALGSLYLYRGLNSTYILQTLFNNVATDSTVLSFNKNIADINSIIAGKRLNIPFACQCLSLPTGGSTYRGHNFNYTVQTGDTYDKIAGTYSNLTSGDWMKTTNTYPETGIPDGVTLNVSVNCSCGDPDISKEYGFFLTYPLLNITTSDSLAKLSQTYGISENVLKSYNKDVDFNQTNELVFIPVKDTNESYRPLQSGNGISVGAIAGISVGSVAVVSITIGLLYFYVYKPKAKKSSLLHSTDSDELANRKGTVSPYARNMELVGLTGSGMQGVTDITVDKSVEFSYQELAECTDDFSIVNKIGQGGFGAVYYGELRGEKAAIKKMDMQATKEFLAELKVLTHVHHLNLVRLIGYCTEESLFLVYEFIENGNLSQHLRGSAMGPLSWSARVQIALDSARGLEYIHEHTVPVYIHRDIKSANILIDKNFHGKVADFGLTKLTEVGGASSTLPTRLVGTFGYMPPEYAQFGDVSPKVDVYAFGVVLYEMISAKEAIVKIDDVSAESKGLVTLFESILKDPNGRERLPSIIDPRLGNNYPLESVWKMAQLARACTQENPQLRPSMRTVVVALMTLSSSTEDWDVGSVYENQALVNLMAGR</sequence>
<dbReference type="Pfam" id="PF23577">
    <property type="entry name" value="LysM_RLK"/>
    <property type="match status" value="1"/>
</dbReference>
<dbReference type="AlphaFoldDB" id="A0A0C9RNS3"/>
<evidence type="ECO:0000256" key="3">
    <source>
        <dbReference type="ARBA" id="ARBA00022475"/>
    </source>
</evidence>
<protein>
    <recommendedName>
        <fullName evidence="2">non-specific serine/threonine protein kinase</fullName>
        <ecNumber evidence="2">2.7.11.1</ecNumber>
    </recommendedName>
</protein>
<accession>A0A0C9RNS3</accession>
<keyword evidence="10 18" id="KW-0067">ATP-binding</keyword>
<dbReference type="InterPro" id="IPR017441">
    <property type="entry name" value="Protein_kinase_ATP_BS"/>
</dbReference>
<keyword evidence="3" id="KW-1003">Cell membrane</keyword>
<evidence type="ECO:0000256" key="13">
    <source>
        <dbReference type="ARBA" id="ARBA00023157"/>
    </source>
</evidence>
<feature type="domain" description="Protein kinase" evidence="20">
    <location>
        <begin position="354"/>
        <end position="629"/>
    </location>
</feature>
<keyword evidence="12 19" id="KW-0472">Membrane</keyword>
<evidence type="ECO:0000256" key="6">
    <source>
        <dbReference type="ARBA" id="ARBA00022692"/>
    </source>
</evidence>